<keyword evidence="18" id="KW-1185">Reference proteome</keyword>
<keyword evidence="7" id="KW-0547">Nucleotide-binding</keyword>
<dbReference type="Pfam" id="PF07714">
    <property type="entry name" value="PK_Tyr_Ser-Thr"/>
    <property type="match status" value="1"/>
</dbReference>
<evidence type="ECO:0000256" key="14">
    <source>
        <dbReference type="ARBA" id="ARBA00047899"/>
    </source>
</evidence>
<evidence type="ECO:0000256" key="10">
    <source>
        <dbReference type="ARBA" id="ARBA00022989"/>
    </source>
</evidence>
<dbReference type="GO" id="GO:0005886">
    <property type="term" value="C:plasma membrane"/>
    <property type="evidence" value="ECO:0007669"/>
    <property type="project" value="TreeGrafter"/>
</dbReference>
<dbReference type="Proteomes" id="UP001324115">
    <property type="component" value="Unassembled WGS sequence"/>
</dbReference>
<evidence type="ECO:0000256" key="15">
    <source>
        <dbReference type="ARBA" id="ARBA00048679"/>
    </source>
</evidence>
<keyword evidence="12" id="KW-0675">Receptor</keyword>
<keyword evidence="9" id="KW-0067">ATP-binding</keyword>
<dbReference type="GO" id="GO:0004674">
    <property type="term" value="F:protein serine/threonine kinase activity"/>
    <property type="evidence" value="ECO:0007669"/>
    <property type="project" value="UniProtKB-KW"/>
</dbReference>
<dbReference type="GO" id="GO:0009506">
    <property type="term" value="C:plasmodesma"/>
    <property type="evidence" value="ECO:0007669"/>
    <property type="project" value="TreeGrafter"/>
</dbReference>
<dbReference type="InterPro" id="IPR000719">
    <property type="entry name" value="Prot_kinase_dom"/>
</dbReference>
<keyword evidence="4" id="KW-0808">Transferase</keyword>
<gene>
    <name evidence="17" type="ORF">RGQ29_019827</name>
</gene>
<comment type="catalytic activity">
    <reaction evidence="14">
        <text>L-threonyl-[protein] + ATP = O-phospho-L-threonyl-[protein] + ADP + H(+)</text>
        <dbReference type="Rhea" id="RHEA:46608"/>
        <dbReference type="Rhea" id="RHEA-COMP:11060"/>
        <dbReference type="Rhea" id="RHEA-COMP:11605"/>
        <dbReference type="ChEBI" id="CHEBI:15378"/>
        <dbReference type="ChEBI" id="CHEBI:30013"/>
        <dbReference type="ChEBI" id="CHEBI:30616"/>
        <dbReference type="ChEBI" id="CHEBI:61977"/>
        <dbReference type="ChEBI" id="CHEBI:456216"/>
        <dbReference type="EC" id="2.7.11.1"/>
    </reaction>
</comment>
<keyword evidence="5" id="KW-0812">Transmembrane</keyword>
<accession>A0AAN7FB76</accession>
<evidence type="ECO:0000259" key="16">
    <source>
        <dbReference type="PROSITE" id="PS50011"/>
    </source>
</evidence>
<dbReference type="InterPro" id="IPR001245">
    <property type="entry name" value="Ser-Thr/Tyr_kinase_cat_dom"/>
</dbReference>
<keyword evidence="10" id="KW-1133">Transmembrane helix</keyword>
<dbReference type="Gene3D" id="3.30.200.20">
    <property type="entry name" value="Phosphorylase Kinase, domain 1"/>
    <property type="match status" value="1"/>
</dbReference>
<evidence type="ECO:0000256" key="3">
    <source>
        <dbReference type="ARBA" id="ARBA00022527"/>
    </source>
</evidence>
<evidence type="ECO:0000256" key="7">
    <source>
        <dbReference type="ARBA" id="ARBA00022741"/>
    </source>
</evidence>
<keyword evidence="8" id="KW-0418">Kinase</keyword>
<dbReference type="Gene3D" id="1.10.510.10">
    <property type="entry name" value="Transferase(Phosphotransferase) domain 1"/>
    <property type="match status" value="1"/>
</dbReference>
<evidence type="ECO:0000256" key="4">
    <source>
        <dbReference type="ARBA" id="ARBA00022679"/>
    </source>
</evidence>
<dbReference type="EMBL" id="JAXUIC010000005">
    <property type="protein sequence ID" value="KAK4588979.1"/>
    <property type="molecule type" value="Genomic_DNA"/>
</dbReference>
<dbReference type="FunFam" id="1.10.510.10:FF:000287">
    <property type="entry name" value="probable LRR receptor-like serine/threonine-protein kinase RKF3"/>
    <property type="match status" value="1"/>
</dbReference>
<evidence type="ECO:0000256" key="5">
    <source>
        <dbReference type="ARBA" id="ARBA00022692"/>
    </source>
</evidence>
<sequence length="390" mass="44088">MKGISECVSKLIRPSGKRRSDETSLPCRRFSLAEIKTATNNFDDNLFIGEWNYRKVYKGFIDDPTISVAIKCVNTKTMPGSDWLRNEILLLCQLHHPNLLRLIGYCIEDKLQEFLVYEFMVNGNLGNHLYGTNHHEPLPWKQRLKICIGVARGLHYLHTGVKHTIIHRNVKMQKILLGEKLEPKLADFGLSKKGPPSLSKALIRLESRVVGTLAYLDPEYCMSGELTDKSDVYSFGAVLLEVLCARKAYGKKSEAEEPIHLIRWAQSCKREGAINEIIDPYLMGKITPECFKVYIDIATTCVRRGAKHRPNMGEVQAGLEHALEIQESADAAIKDVDPTGDYNYPIDEYICNDSPDDTSSMEMGWNSFREESFESTEELSLDNAVPSGQI</sequence>
<proteinExistence type="predicted"/>
<dbReference type="PROSITE" id="PS50011">
    <property type="entry name" value="PROTEIN_KINASE_DOM"/>
    <property type="match status" value="1"/>
</dbReference>
<evidence type="ECO:0000313" key="17">
    <source>
        <dbReference type="EMBL" id="KAK4588979.1"/>
    </source>
</evidence>
<dbReference type="PANTHER" id="PTHR27003">
    <property type="entry name" value="OS07G0166700 PROTEIN"/>
    <property type="match status" value="1"/>
</dbReference>
<dbReference type="SUPFAM" id="SSF56112">
    <property type="entry name" value="Protein kinase-like (PK-like)"/>
    <property type="match status" value="1"/>
</dbReference>
<keyword evidence="11" id="KW-0472">Membrane</keyword>
<dbReference type="PANTHER" id="PTHR27003:SF451">
    <property type="entry name" value="PROTEIN KINASE DOMAIN-CONTAINING PROTEIN"/>
    <property type="match status" value="1"/>
</dbReference>
<dbReference type="AlphaFoldDB" id="A0AAN7FB76"/>
<reference evidence="17 18" key="1">
    <citation type="journal article" date="2023" name="G3 (Bethesda)">
        <title>A haplotype-resolved chromosome-scale genome for Quercus rubra L. provides insights into the genetics of adaptive traits for red oak species.</title>
        <authorList>
            <person name="Kapoor B."/>
            <person name="Jenkins J."/>
            <person name="Schmutz J."/>
            <person name="Zhebentyayeva T."/>
            <person name="Kuelheim C."/>
            <person name="Coggeshall M."/>
            <person name="Heim C."/>
            <person name="Lasky J.R."/>
            <person name="Leites L."/>
            <person name="Islam-Faridi N."/>
            <person name="Romero-Severson J."/>
            <person name="DeLeo V.L."/>
            <person name="Lucas S.M."/>
            <person name="Lazic D."/>
            <person name="Gailing O."/>
            <person name="Carlson J."/>
            <person name="Staton M."/>
        </authorList>
    </citation>
    <scope>NUCLEOTIDE SEQUENCE [LARGE SCALE GENOMIC DNA]</scope>
    <source>
        <strain evidence="17">Pseudo-F2</strain>
    </source>
</reference>
<evidence type="ECO:0000256" key="8">
    <source>
        <dbReference type="ARBA" id="ARBA00022777"/>
    </source>
</evidence>
<name>A0AAN7FB76_QUERU</name>
<evidence type="ECO:0000256" key="13">
    <source>
        <dbReference type="ARBA" id="ARBA00023180"/>
    </source>
</evidence>
<comment type="caution">
    <text evidence="17">The sequence shown here is derived from an EMBL/GenBank/DDBJ whole genome shotgun (WGS) entry which is preliminary data.</text>
</comment>
<feature type="domain" description="Protein kinase" evidence="16">
    <location>
        <begin position="42"/>
        <end position="324"/>
    </location>
</feature>
<dbReference type="InterPro" id="IPR045272">
    <property type="entry name" value="ANXUR1/2-like"/>
</dbReference>
<comment type="catalytic activity">
    <reaction evidence="15">
        <text>L-seryl-[protein] + ATP = O-phospho-L-seryl-[protein] + ADP + H(+)</text>
        <dbReference type="Rhea" id="RHEA:17989"/>
        <dbReference type="Rhea" id="RHEA-COMP:9863"/>
        <dbReference type="Rhea" id="RHEA-COMP:11604"/>
        <dbReference type="ChEBI" id="CHEBI:15378"/>
        <dbReference type="ChEBI" id="CHEBI:29999"/>
        <dbReference type="ChEBI" id="CHEBI:30616"/>
        <dbReference type="ChEBI" id="CHEBI:83421"/>
        <dbReference type="ChEBI" id="CHEBI:456216"/>
        <dbReference type="EC" id="2.7.11.1"/>
    </reaction>
</comment>
<organism evidence="17 18">
    <name type="scientific">Quercus rubra</name>
    <name type="common">Northern red oak</name>
    <name type="synonym">Quercus borealis</name>
    <dbReference type="NCBI Taxonomy" id="3512"/>
    <lineage>
        <taxon>Eukaryota</taxon>
        <taxon>Viridiplantae</taxon>
        <taxon>Streptophyta</taxon>
        <taxon>Embryophyta</taxon>
        <taxon>Tracheophyta</taxon>
        <taxon>Spermatophyta</taxon>
        <taxon>Magnoliopsida</taxon>
        <taxon>eudicotyledons</taxon>
        <taxon>Gunneridae</taxon>
        <taxon>Pentapetalae</taxon>
        <taxon>rosids</taxon>
        <taxon>fabids</taxon>
        <taxon>Fagales</taxon>
        <taxon>Fagaceae</taxon>
        <taxon>Quercus</taxon>
    </lineage>
</organism>
<dbReference type="InterPro" id="IPR011009">
    <property type="entry name" value="Kinase-like_dom_sf"/>
</dbReference>
<comment type="subcellular location">
    <subcellularLocation>
        <location evidence="1">Membrane</location>
        <topology evidence="1">Single-pass type I membrane protein</topology>
    </subcellularLocation>
</comment>
<evidence type="ECO:0000256" key="11">
    <source>
        <dbReference type="ARBA" id="ARBA00023136"/>
    </source>
</evidence>
<dbReference type="GO" id="GO:0005524">
    <property type="term" value="F:ATP binding"/>
    <property type="evidence" value="ECO:0007669"/>
    <property type="project" value="UniProtKB-KW"/>
</dbReference>
<evidence type="ECO:0000256" key="12">
    <source>
        <dbReference type="ARBA" id="ARBA00023170"/>
    </source>
</evidence>
<evidence type="ECO:0000256" key="9">
    <source>
        <dbReference type="ARBA" id="ARBA00022840"/>
    </source>
</evidence>
<protein>
    <recommendedName>
        <fullName evidence="2">non-specific serine/threonine protein kinase</fullName>
        <ecNumber evidence="2">2.7.11.1</ecNumber>
    </recommendedName>
</protein>
<keyword evidence="3" id="KW-0723">Serine/threonine-protein kinase</keyword>
<dbReference type="GO" id="GO:0004714">
    <property type="term" value="F:transmembrane receptor protein tyrosine kinase activity"/>
    <property type="evidence" value="ECO:0007669"/>
    <property type="project" value="InterPro"/>
</dbReference>
<evidence type="ECO:0000256" key="2">
    <source>
        <dbReference type="ARBA" id="ARBA00012513"/>
    </source>
</evidence>
<keyword evidence="6" id="KW-0732">Signal</keyword>
<evidence type="ECO:0000256" key="6">
    <source>
        <dbReference type="ARBA" id="ARBA00022729"/>
    </source>
</evidence>
<keyword evidence="13" id="KW-0325">Glycoprotein</keyword>
<evidence type="ECO:0000313" key="18">
    <source>
        <dbReference type="Proteomes" id="UP001324115"/>
    </source>
</evidence>
<dbReference type="EC" id="2.7.11.1" evidence="2"/>
<evidence type="ECO:0000256" key="1">
    <source>
        <dbReference type="ARBA" id="ARBA00004479"/>
    </source>
</evidence>